<dbReference type="Pfam" id="PF00440">
    <property type="entry name" value="TetR_N"/>
    <property type="match status" value="1"/>
</dbReference>
<keyword evidence="1" id="KW-0805">Transcription regulation</keyword>
<evidence type="ECO:0000256" key="1">
    <source>
        <dbReference type="ARBA" id="ARBA00023015"/>
    </source>
</evidence>
<dbReference type="InterPro" id="IPR001647">
    <property type="entry name" value="HTH_TetR"/>
</dbReference>
<sequence length="196" mass="21059">MTTSATPRERLLDAAGELFYRDGVNIGVDALCKAAGVSKKSMYQLFRSKDELIAESLASRGPMYQVLLHPGADDDRSPRERILTVFERQDELVASGNYLGCPYVSTAVELKNPEHPGSVVARHFKQQLTDFFHRELVTAGADDPSTLAIQLTMIFDGASARSVVRAQPLGGIGAATASVLLDAAGVHTGELATQAR</sequence>
<dbReference type="InterPro" id="IPR009057">
    <property type="entry name" value="Homeodomain-like_sf"/>
</dbReference>
<dbReference type="PANTHER" id="PTHR47506:SF1">
    <property type="entry name" value="HTH-TYPE TRANSCRIPTIONAL REGULATOR YJDC"/>
    <property type="match status" value="1"/>
</dbReference>
<dbReference type="Proteomes" id="UP000295447">
    <property type="component" value="Unassembled WGS sequence"/>
</dbReference>
<dbReference type="PANTHER" id="PTHR47506">
    <property type="entry name" value="TRANSCRIPTIONAL REGULATORY PROTEIN"/>
    <property type="match status" value="1"/>
</dbReference>
<dbReference type="PROSITE" id="PS50977">
    <property type="entry name" value="HTH_TETR_2"/>
    <property type="match status" value="1"/>
</dbReference>
<evidence type="ECO:0000256" key="3">
    <source>
        <dbReference type="ARBA" id="ARBA00023163"/>
    </source>
</evidence>
<protein>
    <submittedName>
        <fullName evidence="6">TetR family transcriptional regulator</fullName>
    </submittedName>
</protein>
<dbReference type="GO" id="GO:0003677">
    <property type="term" value="F:DNA binding"/>
    <property type="evidence" value="ECO:0007669"/>
    <property type="project" value="UniProtKB-UniRule"/>
</dbReference>
<reference evidence="6 7" key="1">
    <citation type="submission" date="2019-03" db="EMBL/GenBank/DDBJ databases">
        <title>Genomic Encyclopedia of Type Strains, Phase III (KMG-III): the genomes of soil and plant-associated and newly described type strains.</title>
        <authorList>
            <person name="Whitman W."/>
        </authorList>
    </citation>
    <scope>NUCLEOTIDE SEQUENCE [LARGE SCALE GENOMIC DNA]</scope>
    <source>
        <strain evidence="6 7">VKM Ac-2570</strain>
    </source>
</reference>
<dbReference type="AlphaFoldDB" id="A0A4R7ZJT5"/>
<gene>
    <name evidence="6" type="ORF">EV650_4267</name>
</gene>
<dbReference type="InterPro" id="IPR036271">
    <property type="entry name" value="Tet_transcr_reg_TetR-rel_C_sf"/>
</dbReference>
<dbReference type="PRINTS" id="PR00455">
    <property type="entry name" value="HTHTETR"/>
</dbReference>
<dbReference type="OrthoDB" id="4214267at2"/>
<evidence type="ECO:0000256" key="2">
    <source>
        <dbReference type="ARBA" id="ARBA00023125"/>
    </source>
</evidence>
<dbReference type="EMBL" id="SODF01000002">
    <property type="protein sequence ID" value="TDW17692.1"/>
    <property type="molecule type" value="Genomic_DNA"/>
</dbReference>
<dbReference type="SUPFAM" id="SSF48498">
    <property type="entry name" value="Tetracyclin repressor-like, C-terminal domain"/>
    <property type="match status" value="1"/>
</dbReference>
<evidence type="ECO:0000256" key="4">
    <source>
        <dbReference type="PROSITE-ProRule" id="PRU00335"/>
    </source>
</evidence>
<dbReference type="RefSeq" id="WP_134120774.1">
    <property type="nucleotide sequence ID" value="NZ_SODF01000002.1"/>
</dbReference>
<dbReference type="SUPFAM" id="SSF46689">
    <property type="entry name" value="Homeodomain-like"/>
    <property type="match status" value="1"/>
</dbReference>
<organism evidence="6 7">
    <name type="scientific">Kribbella kalugense</name>
    <dbReference type="NCBI Taxonomy" id="2512221"/>
    <lineage>
        <taxon>Bacteria</taxon>
        <taxon>Bacillati</taxon>
        <taxon>Actinomycetota</taxon>
        <taxon>Actinomycetes</taxon>
        <taxon>Propionibacteriales</taxon>
        <taxon>Kribbellaceae</taxon>
        <taxon>Kribbella</taxon>
    </lineage>
</organism>
<evidence type="ECO:0000313" key="6">
    <source>
        <dbReference type="EMBL" id="TDW17692.1"/>
    </source>
</evidence>
<keyword evidence="2 4" id="KW-0238">DNA-binding</keyword>
<name>A0A4R7ZJT5_9ACTN</name>
<keyword evidence="7" id="KW-1185">Reference proteome</keyword>
<comment type="caution">
    <text evidence="6">The sequence shown here is derived from an EMBL/GenBank/DDBJ whole genome shotgun (WGS) entry which is preliminary data.</text>
</comment>
<proteinExistence type="predicted"/>
<feature type="DNA-binding region" description="H-T-H motif" evidence="4">
    <location>
        <begin position="27"/>
        <end position="46"/>
    </location>
</feature>
<evidence type="ECO:0000313" key="7">
    <source>
        <dbReference type="Proteomes" id="UP000295447"/>
    </source>
</evidence>
<evidence type="ECO:0000259" key="5">
    <source>
        <dbReference type="PROSITE" id="PS50977"/>
    </source>
</evidence>
<keyword evidence="3" id="KW-0804">Transcription</keyword>
<dbReference type="Gene3D" id="1.10.357.10">
    <property type="entry name" value="Tetracycline Repressor, domain 2"/>
    <property type="match status" value="1"/>
</dbReference>
<accession>A0A4R7ZJT5</accession>
<feature type="domain" description="HTH tetR-type" evidence="5">
    <location>
        <begin position="5"/>
        <end position="64"/>
    </location>
</feature>